<dbReference type="OrthoDB" id="5867439at2759"/>
<dbReference type="GO" id="GO:0005886">
    <property type="term" value="C:plasma membrane"/>
    <property type="evidence" value="ECO:0007669"/>
    <property type="project" value="TreeGrafter"/>
</dbReference>
<dbReference type="Pfam" id="PF07565">
    <property type="entry name" value="Band_3_cyto"/>
    <property type="match status" value="1"/>
</dbReference>
<evidence type="ECO:0000313" key="3">
    <source>
        <dbReference type="Proteomes" id="UP000271889"/>
    </source>
</evidence>
<evidence type="ECO:0000313" key="2">
    <source>
        <dbReference type="EMBL" id="VDN21881.1"/>
    </source>
</evidence>
<dbReference type="InterPro" id="IPR003020">
    <property type="entry name" value="HCO3_transpt_euk"/>
</dbReference>
<evidence type="ECO:0000259" key="1">
    <source>
        <dbReference type="Pfam" id="PF07565"/>
    </source>
</evidence>
<dbReference type="Gene3D" id="3.40.930.10">
    <property type="entry name" value="Mannitol-specific EII, Chain A"/>
    <property type="match status" value="1"/>
</dbReference>
<dbReference type="GO" id="GO:0008510">
    <property type="term" value="F:sodium:bicarbonate symporter activity"/>
    <property type="evidence" value="ECO:0007669"/>
    <property type="project" value="TreeGrafter"/>
</dbReference>
<dbReference type="GO" id="GO:0005452">
    <property type="term" value="F:solute:inorganic anion antiporter activity"/>
    <property type="evidence" value="ECO:0007669"/>
    <property type="project" value="InterPro"/>
</dbReference>
<dbReference type="EMBL" id="UYRV01106022">
    <property type="protein sequence ID" value="VDN21881.1"/>
    <property type="molecule type" value="Genomic_DNA"/>
</dbReference>
<proteinExistence type="predicted"/>
<protein>
    <recommendedName>
        <fullName evidence="1">Band 3 cytoplasmic domain-containing protein</fullName>
    </recommendedName>
</protein>
<dbReference type="SUPFAM" id="SSF55804">
    <property type="entry name" value="Phoshotransferase/anion transport protein"/>
    <property type="match status" value="1"/>
</dbReference>
<organism evidence="2 3">
    <name type="scientific">Cylicostephanus goldi</name>
    <name type="common">Nematode worm</name>
    <dbReference type="NCBI Taxonomy" id="71465"/>
    <lineage>
        <taxon>Eukaryota</taxon>
        <taxon>Metazoa</taxon>
        <taxon>Ecdysozoa</taxon>
        <taxon>Nematoda</taxon>
        <taxon>Chromadorea</taxon>
        <taxon>Rhabditida</taxon>
        <taxon>Rhabditina</taxon>
        <taxon>Rhabditomorpha</taxon>
        <taxon>Strongyloidea</taxon>
        <taxon>Strongylidae</taxon>
        <taxon>Cylicostephanus</taxon>
    </lineage>
</organism>
<sequence>MLAFWRPLAFVEKLYPAIPDLPIPIRFLFILLSPKENYEKERISIGRTIGSLLSDEIFRKVALHTLEPFTIADAADEFISQIVAVPPGVCSTETRWEPRETEIKRWLYRVDWLRSSTIESAMRKLGIMPLHKQTRSVGMLYATYPDHELEDEEVEESHGGIVRTGKLFGGLCQDIK</sequence>
<dbReference type="GO" id="GO:0051453">
    <property type="term" value="P:regulation of intracellular pH"/>
    <property type="evidence" value="ECO:0007669"/>
    <property type="project" value="TreeGrafter"/>
</dbReference>
<dbReference type="AlphaFoldDB" id="A0A3P7MUH5"/>
<accession>A0A3P7MUH5</accession>
<keyword evidence="3" id="KW-1185">Reference proteome</keyword>
<dbReference type="GO" id="GO:0008509">
    <property type="term" value="F:monoatomic anion transmembrane transporter activity"/>
    <property type="evidence" value="ECO:0007669"/>
    <property type="project" value="InterPro"/>
</dbReference>
<dbReference type="Proteomes" id="UP000271889">
    <property type="component" value="Unassembled WGS sequence"/>
</dbReference>
<dbReference type="PANTHER" id="PTHR11453">
    <property type="entry name" value="ANION EXCHANGE PROTEIN"/>
    <property type="match status" value="1"/>
</dbReference>
<dbReference type="InterPro" id="IPR013769">
    <property type="entry name" value="Band3_cytoplasmic_dom"/>
</dbReference>
<reference evidence="2 3" key="1">
    <citation type="submission" date="2018-11" db="EMBL/GenBank/DDBJ databases">
        <authorList>
            <consortium name="Pathogen Informatics"/>
        </authorList>
    </citation>
    <scope>NUCLEOTIDE SEQUENCE [LARGE SCALE GENOMIC DNA]</scope>
</reference>
<dbReference type="PANTHER" id="PTHR11453:SF36">
    <property type="entry name" value="ANION EXCHANGE PROTEIN"/>
    <property type="match status" value="1"/>
</dbReference>
<gene>
    <name evidence="2" type="ORF">CGOC_LOCUS9153</name>
</gene>
<feature type="domain" description="Band 3 cytoplasmic" evidence="1">
    <location>
        <begin position="17"/>
        <end position="88"/>
    </location>
</feature>
<dbReference type="InterPro" id="IPR016152">
    <property type="entry name" value="PTrfase/Anion_transptr"/>
</dbReference>
<name>A0A3P7MUH5_CYLGO</name>